<reference evidence="2 3" key="2">
    <citation type="journal article" date="2018" name="Hortic Res">
        <title>Improved Brassica rapa reference genome by single-molecule sequencing and chromosome conformation capture technologies.</title>
        <authorList>
            <person name="Zhang L."/>
            <person name="Cai X."/>
            <person name="Wu J."/>
            <person name="Liu M."/>
            <person name="Grob S."/>
            <person name="Cheng F."/>
            <person name="Liang J."/>
            <person name="Cai C."/>
            <person name="Liu Z."/>
            <person name="Liu B."/>
            <person name="Wang F."/>
            <person name="Li S."/>
            <person name="Liu F."/>
            <person name="Li X."/>
            <person name="Cheng L."/>
            <person name="Yang W."/>
            <person name="Li M.H."/>
            <person name="Grossniklaus U."/>
            <person name="Zheng H."/>
            <person name="Wang X."/>
        </authorList>
    </citation>
    <scope>NUCLEOTIDE SEQUENCE [LARGE SCALE GENOMIC DNA]</scope>
    <source>
        <strain evidence="2 3">cv. Chiifu-401-42</strain>
    </source>
</reference>
<evidence type="ECO:0000256" key="1">
    <source>
        <dbReference type="SAM" id="Phobius"/>
    </source>
</evidence>
<accession>M4DWY4</accession>
<keyword evidence="1" id="KW-0812">Transmembrane</keyword>
<feature type="transmembrane region" description="Helical" evidence="1">
    <location>
        <begin position="28"/>
        <end position="52"/>
    </location>
</feature>
<dbReference type="HOGENOM" id="CLU_2691257_0_0_1"/>
<keyword evidence="1" id="KW-1133">Transmembrane helix</keyword>
<proteinExistence type="predicted"/>
<dbReference type="Gramene" id="Bra021030.1">
    <property type="protein sequence ID" value="Bra021030.1-P"/>
    <property type="gene ID" value="Bra021030"/>
</dbReference>
<dbReference type="AlphaFoldDB" id="M4DWY4"/>
<protein>
    <submittedName>
        <fullName evidence="2">Uncharacterized protein</fullName>
    </submittedName>
</protein>
<evidence type="ECO:0000313" key="2">
    <source>
        <dbReference type="EnsemblPlants" id="Bra021030.1-P"/>
    </source>
</evidence>
<name>M4DWY4_BRACM</name>
<evidence type="ECO:0000313" key="3">
    <source>
        <dbReference type="Proteomes" id="UP000011750"/>
    </source>
</evidence>
<dbReference type="EnsemblPlants" id="Bra021030.1">
    <property type="protein sequence ID" value="Bra021030.1-P"/>
    <property type="gene ID" value="Bra021030"/>
</dbReference>
<reference evidence="2" key="3">
    <citation type="submission" date="2023-03" db="UniProtKB">
        <authorList>
            <consortium name="EnsemblPlants"/>
        </authorList>
    </citation>
    <scope>IDENTIFICATION</scope>
    <source>
        <strain evidence="2">cv. Chiifu-401-42</strain>
    </source>
</reference>
<sequence>MLPISVSTAGISISNTFGSSLRMRLSGYFSVGSASASTTTIQSLLAIMIITVTRMRTLVTALTSVAVDSSDVII</sequence>
<keyword evidence="3" id="KW-1185">Reference proteome</keyword>
<dbReference type="Proteomes" id="UP000011750">
    <property type="component" value="Chromosome A08"/>
</dbReference>
<keyword evidence="1" id="KW-0472">Membrane</keyword>
<organism evidence="2 3">
    <name type="scientific">Brassica campestris</name>
    <name type="common">Field mustard</name>
    <dbReference type="NCBI Taxonomy" id="3711"/>
    <lineage>
        <taxon>Eukaryota</taxon>
        <taxon>Viridiplantae</taxon>
        <taxon>Streptophyta</taxon>
        <taxon>Embryophyta</taxon>
        <taxon>Tracheophyta</taxon>
        <taxon>Spermatophyta</taxon>
        <taxon>Magnoliopsida</taxon>
        <taxon>eudicotyledons</taxon>
        <taxon>Gunneridae</taxon>
        <taxon>Pentapetalae</taxon>
        <taxon>rosids</taxon>
        <taxon>malvids</taxon>
        <taxon>Brassicales</taxon>
        <taxon>Brassicaceae</taxon>
        <taxon>Brassiceae</taxon>
        <taxon>Brassica</taxon>
    </lineage>
</organism>
<dbReference type="InParanoid" id="M4DWY4"/>
<reference evidence="2 3" key="1">
    <citation type="journal article" date="2011" name="Nat. Genet.">
        <title>The genome of the mesopolyploid crop species Brassica rapa.</title>
        <authorList>
            <consortium name="Brassica rapa Genome Sequencing Project Consortium"/>
            <person name="Wang X."/>
            <person name="Wang H."/>
            <person name="Wang J."/>
            <person name="Sun R."/>
            <person name="Wu J."/>
            <person name="Liu S."/>
            <person name="Bai Y."/>
            <person name="Mun J.H."/>
            <person name="Bancroft I."/>
            <person name="Cheng F."/>
            <person name="Huang S."/>
            <person name="Li X."/>
            <person name="Hua W."/>
            <person name="Wang J."/>
            <person name="Wang X."/>
            <person name="Freeling M."/>
            <person name="Pires J.C."/>
            <person name="Paterson A.H."/>
            <person name="Chalhoub B."/>
            <person name="Wang B."/>
            <person name="Hayward A."/>
            <person name="Sharpe A.G."/>
            <person name="Park B.S."/>
            <person name="Weisshaar B."/>
            <person name="Liu B."/>
            <person name="Li B."/>
            <person name="Liu B."/>
            <person name="Tong C."/>
            <person name="Song C."/>
            <person name="Duran C."/>
            <person name="Peng C."/>
            <person name="Geng C."/>
            <person name="Koh C."/>
            <person name="Lin C."/>
            <person name="Edwards D."/>
            <person name="Mu D."/>
            <person name="Shen D."/>
            <person name="Soumpourou E."/>
            <person name="Li F."/>
            <person name="Fraser F."/>
            <person name="Conant G."/>
            <person name="Lassalle G."/>
            <person name="King G.J."/>
            <person name="Bonnema G."/>
            <person name="Tang H."/>
            <person name="Wang H."/>
            <person name="Belcram H."/>
            <person name="Zhou H."/>
            <person name="Hirakawa H."/>
            <person name="Abe H."/>
            <person name="Guo H."/>
            <person name="Wang H."/>
            <person name="Jin H."/>
            <person name="Parkin I.A."/>
            <person name="Batley J."/>
            <person name="Kim J.S."/>
            <person name="Just J."/>
            <person name="Li J."/>
            <person name="Xu J."/>
            <person name="Deng J."/>
            <person name="Kim J.A."/>
            <person name="Li J."/>
            <person name="Yu J."/>
            <person name="Meng J."/>
            <person name="Wang J."/>
            <person name="Min J."/>
            <person name="Poulain J."/>
            <person name="Wang J."/>
            <person name="Hatakeyama K."/>
            <person name="Wu K."/>
            <person name="Wang L."/>
            <person name="Fang L."/>
            <person name="Trick M."/>
            <person name="Links M.G."/>
            <person name="Zhao M."/>
            <person name="Jin M."/>
            <person name="Ramchiary N."/>
            <person name="Drou N."/>
            <person name="Berkman P.J."/>
            <person name="Cai Q."/>
            <person name="Huang Q."/>
            <person name="Li R."/>
            <person name="Tabata S."/>
            <person name="Cheng S."/>
            <person name="Zhang S."/>
            <person name="Zhang S."/>
            <person name="Huang S."/>
            <person name="Sato S."/>
            <person name="Sun S."/>
            <person name="Kwon S.J."/>
            <person name="Choi S.R."/>
            <person name="Lee T.H."/>
            <person name="Fan W."/>
            <person name="Zhao X."/>
            <person name="Tan X."/>
            <person name="Xu X."/>
            <person name="Wang Y."/>
            <person name="Qiu Y."/>
            <person name="Yin Y."/>
            <person name="Li Y."/>
            <person name="Du Y."/>
            <person name="Liao Y."/>
            <person name="Lim Y."/>
            <person name="Narusaka Y."/>
            <person name="Wang Y."/>
            <person name="Wang Z."/>
            <person name="Li Z."/>
            <person name="Wang Z."/>
            <person name="Xiong Z."/>
            <person name="Zhang Z."/>
        </authorList>
    </citation>
    <scope>NUCLEOTIDE SEQUENCE [LARGE SCALE GENOMIC DNA]</scope>
    <source>
        <strain evidence="2 3">cv. Chiifu-401-42</strain>
    </source>
</reference>